<evidence type="ECO:0000256" key="2">
    <source>
        <dbReference type="ARBA" id="ARBA00022722"/>
    </source>
</evidence>
<dbReference type="HOGENOM" id="CLU_076609_1_0_9"/>
<protein>
    <submittedName>
        <fullName evidence="8">TIGR00255 family protein</fullName>
    </submittedName>
</protein>
<comment type="similarity">
    <text evidence="5">Belongs to the YicC/YloC family.</text>
</comment>
<evidence type="ECO:0000259" key="6">
    <source>
        <dbReference type="Pfam" id="PF03755"/>
    </source>
</evidence>
<dbReference type="GO" id="GO:0016787">
    <property type="term" value="F:hydrolase activity"/>
    <property type="evidence" value="ECO:0007669"/>
    <property type="project" value="UniProtKB-KW"/>
</dbReference>
<dbReference type="GO" id="GO:0004521">
    <property type="term" value="F:RNA endonuclease activity"/>
    <property type="evidence" value="ECO:0007669"/>
    <property type="project" value="InterPro"/>
</dbReference>
<dbReference type="Proteomes" id="UP000004828">
    <property type="component" value="Unassembled WGS sequence"/>
</dbReference>
<evidence type="ECO:0000256" key="4">
    <source>
        <dbReference type="ARBA" id="ARBA00022801"/>
    </source>
</evidence>
<sequence length="303" mass="34879">MTGYFAETERNMIKSMTGFGRCEFADENRKFTVEIKAVNHRYLDVNIKMPKKLNFFESAIRTLLKEYMERGKVDIFINCEDYTQDNVSLKYNEALAAQYLTYLNSMAEKFGLDNDIRVSTLSKYPDVFTMEEQGIDEKSLWLGLEKAIRGAAEQFVESRIREGEHLKKDLCEKLDGMLSYVDFIEERSPVIIKEYKERLEAKVAELLGDRQIDDARIATEVTIFADKICVDEETVRLRSHIKSTKDTLEAGGSVGRKLDFIAQEMNREANTILSKTNDLAISDIGISLKTDIEKVREQIQNIE</sequence>
<dbReference type="NCBIfam" id="TIGR00255">
    <property type="entry name" value="YicC/YloC family endoribonuclease"/>
    <property type="match status" value="1"/>
</dbReference>
<feature type="domain" description="Endoribonuclease YicC-like N-terminal" evidence="6">
    <location>
        <begin position="13"/>
        <end position="168"/>
    </location>
</feature>
<organism evidence="8 9">
    <name type="scientific">Roseburia intestinalis L1-82</name>
    <dbReference type="NCBI Taxonomy" id="536231"/>
    <lineage>
        <taxon>Bacteria</taxon>
        <taxon>Bacillati</taxon>
        <taxon>Bacillota</taxon>
        <taxon>Clostridia</taxon>
        <taxon>Lachnospirales</taxon>
        <taxon>Lachnospiraceae</taxon>
        <taxon>Roseburia</taxon>
    </lineage>
</organism>
<dbReference type="AlphaFoldDB" id="C7G7P8"/>
<accession>C7G7P8</accession>
<feature type="domain" description="Endoribonuclease YicC-like C-terminal" evidence="7">
    <location>
        <begin position="184"/>
        <end position="303"/>
    </location>
</feature>
<reference evidence="8 9" key="1">
    <citation type="submission" date="2009-08" db="EMBL/GenBank/DDBJ databases">
        <authorList>
            <person name="Weinstock G."/>
            <person name="Sodergren E."/>
            <person name="Clifton S."/>
            <person name="Fulton L."/>
            <person name="Fulton B."/>
            <person name="Courtney L."/>
            <person name="Fronick C."/>
            <person name="Harrison M."/>
            <person name="Strong C."/>
            <person name="Farmer C."/>
            <person name="Delahaunty K."/>
            <person name="Markovic C."/>
            <person name="Hall O."/>
            <person name="Minx P."/>
            <person name="Tomlinson C."/>
            <person name="Mitreva M."/>
            <person name="Nelson J."/>
            <person name="Hou S."/>
            <person name="Wollam A."/>
            <person name="Pepin K.H."/>
            <person name="Johnson M."/>
            <person name="Bhonagiri V."/>
            <person name="Nash W.E."/>
            <person name="Warren W."/>
            <person name="Chinwalla A."/>
            <person name="Mardis E.R."/>
            <person name="Wilson R.K."/>
        </authorList>
    </citation>
    <scope>NUCLEOTIDE SEQUENCE [LARGE SCALE GENOMIC DNA]</scope>
    <source>
        <strain evidence="8 9">L1-82</strain>
    </source>
</reference>
<dbReference type="InterPro" id="IPR013551">
    <property type="entry name" value="YicC-like_C"/>
</dbReference>
<evidence type="ECO:0000256" key="3">
    <source>
        <dbReference type="ARBA" id="ARBA00022759"/>
    </source>
</evidence>
<dbReference type="InterPro" id="IPR005229">
    <property type="entry name" value="YicC/YloC-like"/>
</dbReference>
<dbReference type="PANTHER" id="PTHR30636">
    <property type="entry name" value="UPF0701 PROTEIN YICC"/>
    <property type="match status" value="1"/>
</dbReference>
<dbReference type="EMBL" id="ABYJ02000044">
    <property type="protein sequence ID" value="EEV02196.1"/>
    <property type="molecule type" value="Genomic_DNA"/>
</dbReference>
<keyword evidence="3" id="KW-0255">Endonuclease</keyword>
<dbReference type="PANTHER" id="PTHR30636:SF3">
    <property type="entry name" value="UPF0701 PROTEIN YICC"/>
    <property type="match status" value="1"/>
</dbReference>
<dbReference type="Pfam" id="PF08340">
    <property type="entry name" value="YicC-like_C"/>
    <property type="match status" value="1"/>
</dbReference>
<dbReference type="Pfam" id="PF03755">
    <property type="entry name" value="YicC-like_N"/>
    <property type="match status" value="1"/>
</dbReference>
<gene>
    <name evidence="8" type="ORF">ROSINTL182_05922</name>
</gene>
<evidence type="ECO:0000256" key="1">
    <source>
        <dbReference type="ARBA" id="ARBA00001968"/>
    </source>
</evidence>
<comment type="cofactor">
    <cofactor evidence="1">
        <name>a divalent metal cation</name>
        <dbReference type="ChEBI" id="CHEBI:60240"/>
    </cofactor>
</comment>
<evidence type="ECO:0000259" key="7">
    <source>
        <dbReference type="Pfam" id="PF08340"/>
    </source>
</evidence>
<proteinExistence type="inferred from homology"/>
<name>C7G7P8_9FIRM</name>
<keyword evidence="2" id="KW-0540">Nuclease</keyword>
<dbReference type="InterPro" id="IPR013527">
    <property type="entry name" value="YicC-like_N"/>
</dbReference>
<comment type="caution">
    <text evidence="8">The sequence shown here is derived from an EMBL/GenBank/DDBJ whole genome shotgun (WGS) entry which is preliminary data.</text>
</comment>
<evidence type="ECO:0000256" key="5">
    <source>
        <dbReference type="ARBA" id="ARBA00035648"/>
    </source>
</evidence>
<evidence type="ECO:0000313" key="8">
    <source>
        <dbReference type="EMBL" id="EEV02196.1"/>
    </source>
</evidence>
<keyword evidence="4" id="KW-0378">Hydrolase</keyword>
<evidence type="ECO:0000313" key="9">
    <source>
        <dbReference type="Proteomes" id="UP000004828"/>
    </source>
</evidence>